<sequence>MSMATALAAAVVPLAALTVVPPTAAAQDFTTQDFTTQDSAAQDSTEQDSTEQEPASVPLAFGEMGLGGSVALTGQRGRASVTLPVPDGTTPVALRGALEVPAGIERGWLDVTHDDRFVGRVDLGGGAPTVPVAVPLTGVPVTGESVTLELATTIVPTTGSCLNSRDSSTVRLQDPVVDYAGAPASPTTVADFLPPVLRTATLVLPDEPTADQATAALTLAAAVVDRYGSQPVRTVVRRASDRVGAPSDGPFDRTVVVAPGADAGLRLEPASDPAVPPALVVSGDGPALLDQIALVGGEAAELAVADRVSADSLTVPPVLTADAMTLGDMGLGPVTQRGSGEVTVTIPVDQTRLGRAGSAMRVHVLGTYTPLSTGVAGSIHVAVGERDLDVRAADSSGVVDTWVDVPADSVERVTSVDVTLRTTGNGDACSTGGALTLTIDSGTTVTTSGGTPDTRGFASVPQSLMPAVDVALAQQTFANTARAITVLTGLQRLSARPLIPTVVPFDDVAGSSEPAVVVAPDGLAAFGPAAEDLRLPLGTTGTTVLTLSGEDGDARVTVDSSAPFASLQALRQNDRSVVVATSTASTQLDGLLAWLTDDARRWDGLRGDVLFGTAAREPVSLSSVRESAAPAAVASGSTAPTAVWSVLVIGGIALVVGLIAAALVYVRSHGRPDDAPTSTDGP</sequence>
<organism evidence="4 5">
    <name type="scientific">Rhodococcoides corynebacterioides</name>
    <dbReference type="NCBI Taxonomy" id="53972"/>
    <lineage>
        <taxon>Bacteria</taxon>
        <taxon>Bacillati</taxon>
        <taxon>Actinomycetota</taxon>
        <taxon>Actinomycetes</taxon>
        <taxon>Mycobacteriales</taxon>
        <taxon>Nocardiaceae</taxon>
        <taxon>Rhodococcoides</taxon>
    </lineage>
</organism>
<feature type="region of interest" description="Disordered" evidence="1">
    <location>
        <begin position="35"/>
        <end position="56"/>
    </location>
</feature>
<protein>
    <recommendedName>
        <fullName evidence="6">Cellulose biosynthesis cyclic di-GMP-binding regulatory protein BcsB</fullName>
    </recommendedName>
</protein>
<keyword evidence="2" id="KW-0812">Transmembrane</keyword>
<dbReference type="RefSeq" id="WP_222684460.1">
    <property type="nucleotide sequence ID" value="NZ_JABUBT010000008.1"/>
</dbReference>
<keyword evidence="3" id="KW-0732">Signal</keyword>
<name>A0ABS7P414_9NOCA</name>
<evidence type="ECO:0008006" key="6">
    <source>
        <dbReference type="Google" id="ProtNLM"/>
    </source>
</evidence>
<evidence type="ECO:0000313" key="4">
    <source>
        <dbReference type="EMBL" id="MBY6367154.1"/>
    </source>
</evidence>
<evidence type="ECO:0000256" key="2">
    <source>
        <dbReference type="SAM" id="Phobius"/>
    </source>
</evidence>
<evidence type="ECO:0000256" key="1">
    <source>
        <dbReference type="SAM" id="MobiDB-lite"/>
    </source>
</evidence>
<keyword evidence="5" id="KW-1185">Reference proteome</keyword>
<keyword evidence="2" id="KW-1133">Transmembrane helix</keyword>
<gene>
    <name evidence="4" type="ORF">HQ603_10340</name>
</gene>
<proteinExistence type="predicted"/>
<feature type="transmembrane region" description="Helical" evidence="2">
    <location>
        <begin position="642"/>
        <end position="666"/>
    </location>
</feature>
<evidence type="ECO:0000256" key="3">
    <source>
        <dbReference type="SAM" id="SignalP"/>
    </source>
</evidence>
<feature type="chain" id="PRO_5046583198" description="Cellulose biosynthesis cyclic di-GMP-binding regulatory protein BcsB" evidence="3">
    <location>
        <begin position="26"/>
        <end position="682"/>
    </location>
</feature>
<keyword evidence="2" id="KW-0472">Membrane</keyword>
<comment type="caution">
    <text evidence="4">The sequence shown here is derived from an EMBL/GenBank/DDBJ whole genome shotgun (WGS) entry which is preliminary data.</text>
</comment>
<accession>A0ABS7P414</accession>
<evidence type="ECO:0000313" key="5">
    <source>
        <dbReference type="Proteomes" id="UP000825228"/>
    </source>
</evidence>
<dbReference type="Proteomes" id="UP000825228">
    <property type="component" value="Unassembled WGS sequence"/>
</dbReference>
<reference evidence="4 5" key="1">
    <citation type="submission" date="2020-06" db="EMBL/GenBank/DDBJ databases">
        <title>Taxonomy, biology and ecology of Rhodococcus bacteria occurring in California pistachio and other woody hosts as revealed by genome sequence analyses.</title>
        <authorList>
            <person name="Gai Y."/>
            <person name="Riely B."/>
        </authorList>
    </citation>
    <scope>NUCLEOTIDE SEQUENCE [LARGE SCALE GENOMIC DNA]</scope>
    <source>
        <strain evidence="4 5">BP-281</strain>
    </source>
</reference>
<feature type="signal peptide" evidence="3">
    <location>
        <begin position="1"/>
        <end position="25"/>
    </location>
</feature>
<dbReference type="EMBL" id="JABUBU010000007">
    <property type="protein sequence ID" value="MBY6367154.1"/>
    <property type="molecule type" value="Genomic_DNA"/>
</dbReference>